<reference evidence="2" key="1">
    <citation type="submission" date="2020-11" db="EMBL/GenBank/DDBJ databases">
        <authorList>
            <person name="Tran Van P."/>
        </authorList>
    </citation>
    <scope>NUCLEOTIDE SEQUENCE</scope>
</reference>
<protein>
    <submittedName>
        <fullName evidence="2">Uncharacterized protein</fullName>
    </submittedName>
</protein>
<accession>A0A7R9EYU5</accession>
<feature type="region of interest" description="Disordered" evidence="1">
    <location>
        <begin position="1"/>
        <end position="22"/>
    </location>
</feature>
<dbReference type="AlphaFoldDB" id="A0A7R9EYU5"/>
<sequence length="286" mass="31451">MSCSPGHTTRSGMRGKRPSRNMNMSLRYDRLAGWKWSRSLNTRKNQEQHLSVTVVSGVPCTTLNSLLWLLKVSQHSLSQKLHGHLLGPPLVAPTMVSCGTSKQVNFLCSNYTNSADTSLTAAPGPVYLPVSISRVLSTSLSLSLGVLPTSWPRSTPTFSVSKRLSWAWNPHTPVTSTSSSLLRIFFSSSTDNVPLVMRLRWTSTASSDISLSESMSLEYSSFNVEDIWVQSCKKDCSSSVSLPLSILVCNCGVNDSLAERKSFVHSPRSRVVQFELAHERPITTNS</sequence>
<name>A0A7R9EYU5_9NEOP</name>
<feature type="compositionally biased region" description="Polar residues" evidence="1">
    <location>
        <begin position="1"/>
        <end position="11"/>
    </location>
</feature>
<organism evidence="2">
    <name type="scientific">Timema bartmani</name>
    <dbReference type="NCBI Taxonomy" id="61472"/>
    <lineage>
        <taxon>Eukaryota</taxon>
        <taxon>Metazoa</taxon>
        <taxon>Ecdysozoa</taxon>
        <taxon>Arthropoda</taxon>
        <taxon>Hexapoda</taxon>
        <taxon>Insecta</taxon>
        <taxon>Pterygota</taxon>
        <taxon>Neoptera</taxon>
        <taxon>Polyneoptera</taxon>
        <taxon>Phasmatodea</taxon>
        <taxon>Timematodea</taxon>
        <taxon>Timematoidea</taxon>
        <taxon>Timematidae</taxon>
        <taxon>Timema</taxon>
    </lineage>
</organism>
<evidence type="ECO:0000313" key="2">
    <source>
        <dbReference type="EMBL" id="CAD7443920.1"/>
    </source>
</evidence>
<gene>
    <name evidence="2" type="ORF">TBIB3V08_LOCUS6314</name>
</gene>
<evidence type="ECO:0000256" key="1">
    <source>
        <dbReference type="SAM" id="MobiDB-lite"/>
    </source>
</evidence>
<proteinExistence type="predicted"/>
<dbReference type="EMBL" id="OD566408">
    <property type="protein sequence ID" value="CAD7443920.1"/>
    <property type="molecule type" value="Genomic_DNA"/>
</dbReference>